<protein>
    <submittedName>
        <fullName evidence="3">Smr domain-containing protein</fullName>
    </submittedName>
</protein>
<dbReference type="EMBL" id="NQJD01000028">
    <property type="protein sequence ID" value="TAA74384.1"/>
    <property type="molecule type" value="Genomic_DNA"/>
</dbReference>
<evidence type="ECO:0000256" key="1">
    <source>
        <dbReference type="SAM" id="Coils"/>
    </source>
</evidence>
<comment type="caution">
    <text evidence="3">The sequence shown here is derived from an EMBL/GenBank/DDBJ whole genome shotgun (WGS) entry which is preliminary data.</text>
</comment>
<dbReference type="Pfam" id="PF01713">
    <property type="entry name" value="Smr"/>
    <property type="match status" value="1"/>
</dbReference>
<dbReference type="InterPro" id="IPR036063">
    <property type="entry name" value="Smr_dom_sf"/>
</dbReference>
<dbReference type="InterPro" id="IPR002625">
    <property type="entry name" value="Smr_dom"/>
</dbReference>
<feature type="domain" description="Smr" evidence="2">
    <location>
        <begin position="49"/>
        <end position="96"/>
    </location>
</feature>
<reference evidence="3" key="1">
    <citation type="submission" date="2017-07" db="EMBL/GenBank/DDBJ databases">
        <title>The cable genome - Insights into the physiology and evolution of filamentous bacteria capable of sulfide oxidation via long distance electron transfer.</title>
        <authorList>
            <person name="Thorup C."/>
            <person name="Bjerg J.T."/>
            <person name="Schreiber L."/>
            <person name="Nielsen L.P."/>
            <person name="Kjeldsen K.U."/>
            <person name="Boesen T."/>
            <person name="Boggild A."/>
            <person name="Meysman F."/>
            <person name="Geelhoed J."/>
            <person name="Schramm A."/>
        </authorList>
    </citation>
    <scope>NUCLEOTIDE SEQUENCE [LARGE SCALE GENOMIC DNA]</scope>
    <source>
        <strain evidence="3">GS</strain>
    </source>
</reference>
<keyword evidence="1" id="KW-0175">Coiled coil</keyword>
<proteinExistence type="predicted"/>
<organism evidence="3 4">
    <name type="scientific">Candidatus Electronema aureum</name>
    <dbReference type="NCBI Taxonomy" id="2005002"/>
    <lineage>
        <taxon>Bacteria</taxon>
        <taxon>Pseudomonadati</taxon>
        <taxon>Thermodesulfobacteriota</taxon>
        <taxon>Desulfobulbia</taxon>
        <taxon>Desulfobulbales</taxon>
        <taxon>Desulfobulbaceae</taxon>
        <taxon>Candidatus Electronema</taxon>
    </lineage>
</organism>
<keyword evidence="4" id="KW-1185">Reference proteome</keyword>
<dbReference type="AlphaFoldDB" id="A0A521G039"/>
<name>A0A521G039_9BACT</name>
<gene>
    <name evidence="3" type="ORF">CDV28_12818</name>
</gene>
<accession>A0A521G039</accession>
<dbReference type="Gene3D" id="3.30.1370.110">
    <property type="match status" value="1"/>
</dbReference>
<evidence type="ECO:0000313" key="4">
    <source>
        <dbReference type="Proteomes" id="UP000316238"/>
    </source>
</evidence>
<evidence type="ECO:0000259" key="2">
    <source>
        <dbReference type="PROSITE" id="PS50828"/>
    </source>
</evidence>
<dbReference type="Proteomes" id="UP000316238">
    <property type="component" value="Unassembled WGS sequence"/>
</dbReference>
<evidence type="ECO:0000313" key="3">
    <source>
        <dbReference type="EMBL" id="TAA74384.1"/>
    </source>
</evidence>
<dbReference type="PROSITE" id="PS50828">
    <property type="entry name" value="SMR"/>
    <property type="match status" value="1"/>
</dbReference>
<sequence length="148" mass="16521">MRDICCGVCGNEVEPGLRRCPFCESELELVAVGQIALHKIINLKQGMPTVEQALARLDRELEQARLEQRRVLTLIHGYGSSGAGGIIRQEVRIRLQYLQHRGRISDIVIGEDFSTRSGVGLNLLRRFPVLRQHGDVNRGNLGITLVVL</sequence>
<feature type="coiled-coil region" evidence="1">
    <location>
        <begin position="47"/>
        <end position="74"/>
    </location>
</feature>